<organism evidence="1 2">
    <name type="scientific">Chlorobaculum tepidum (strain ATCC 49652 / DSM 12025 / NBRC 103806 / TLS)</name>
    <name type="common">Chlorobium tepidum</name>
    <dbReference type="NCBI Taxonomy" id="194439"/>
    <lineage>
        <taxon>Bacteria</taxon>
        <taxon>Pseudomonadati</taxon>
        <taxon>Chlorobiota</taxon>
        <taxon>Chlorobiia</taxon>
        <taxon>Chlorobiales</taxon>
        <taxon>Chlorobiaceae</taxon>
        <taxon>Chlorobaculum</taxon>
    </lineage>
</organism>
<dbReference type="EnsemblBacteria" id="AAM73202">
    <property type="protein sequence ID" value="AAM73202"/>
    <property type="gene ID" value="CT1984"/>
</dbReference>
<dbReference type="Proteomes" id="UP000001007">
    <property type="component" value="Chromosome"/>
</dbReference>
<evidence type="ECO:0000313" key="2">
    <source>
        <dbReference type="Proteomes" id="UP000001007"/>
    </source>
</evidence>
<dbReference type="EMBL" id="AE006470">
    <property type="protein sequence ID" value="AAM73202.1"/>
    <property type="molecule type" value="Genomic_DNA"/>
</dbReference>
<dbReference type="STRING" id="194439.CT1984"/>
<gene>
    <name evidence="1" type="ordered locus">CT1984</name>
</gene>
<name>Q8KB14_CHLTE</name>
<keyword evidence="2" id="KW-1185">Reference proteome</keyword>
<protein>
    <submittedName>
        <fullName evidence="1">Uncharacterized protein</fullName>
    </submittedName>
</protein>
<dbReference type="KEGG" id="cte:CT1984"/>
<sequence length="49" mass="5579">MASFCRAVSRDGEEGAAVIMERYFFPTSTSTSSAHQRRFCMYSMLPDFC</sequence>
<proteinExistence type="predicted"/>
<dbReference type="AlphaFoldDB" id="Q8KB14"/>
<dbReference type="HOGENOM" id="CLU_3133823_0_0_10"/>
<evidence type="ECO:0000313" key="1">
    <source>
        <dbReference type="EMBL" id="AAM73202.1"/>
    </source>
</evidence>
<accession>Q8KB14</accession>
<reference evidence="1 2" key="1">
    <citation type="journal article" date="2002" name="Proc. Natl. Acad. Sci. U.S.A.">
        <title>The complete genome sequence of Chlorobium tepidum TLS, a photosynthetic, anaerobic, green-sulfur bacterium.</title>
        <authorList>
            <person name="Eisen J.A."/>
            <person name="Nelson K.E."/>
            <person name="Paulsen I.T."/>
            <person name="Heidelberg J.F."/>
            <person name="Wu M."/>
            <person name="Dodson R.J."/>
            <person name="Deboy R."/>
            <person name="Gwinn M.L."/>
            <person name="Nelson W.C."/>
            <person name="Haft D.H."/>
            <person name="Hickey E.K."/>
            <person name="Peterson J.D."/>
            <person name="Durkin A.S."/>
            <person name="Kolonay J.L."/>
            <person name="Yang F."/>
            <person name="Holt I."/>
            <person name="Umayam L.A."/>
            <person name="Mason T."/>
            <person name="Brenner M."/>
            <person name="Shea T.P."/>
            <person name="Parksey D."/>
            <person name="Nierman W.C."/>
            <person name="Feldblyum T.V."/>
            <person name="Hansen C.L."/>
            <person name="Craven M.B."/>
            <person name="Radune D."/>
            <person name="Vamathevan J."/>
            <person name="Khouri H."/>
            <person name="White O."/>
            <person name="Gruber T.M."/>
            <person name="Ketchum K.A."/>
            <person name="Venter J.C."/>
            <person name="Tettelin H."/>
            <person name="Bryant D.A."/>
            <person name="Fraser C.M."/>
        </authorList>
    </citation>
    <scope>NUCLEOTIDE SEQUENCE [LARGE SCALE GENOMIC DNA]</scope>
    <source>
        <strain evidence="2">ATCC 49652 / DSM 12025 / NBRC 103806 / TLS</strain>
    </source>
</reference>